<sequence length="712" mass="80675">MRQNPMPGWRHYLFNSSLRYLLRILFALAGCAAVPWWLQQIEWTIPLTLGVVAAALADLDDRWTGRLRNLLITLVCFCVASVSVELLFPYPWAFAIGLALSSWGFILLGALGQRYATIAFGALLIAVYTMLGIGLFPQWWMQPSLLLVGALWYNLLTFIGHLIFPVRPVQEQLAASFSQLARYLEAKANLFDPDAGEQDDATMIATAMVNSQLVAQLNQTKTTIQSRLRGDRGSRSTRRSLHYYFVAQDIHERASSSHLQYHLLRDDWRYNEILFRFQRLLNMQAQACRQLAENILMRQPWHHDTHFERTFARLETALERLAQSDPQDPHIRALSWLLRNLRAIDAQLASIESEQMLADPPSSGDNHLSREGLSGWPDIRLRLSRHLSPASALFRHAVRMSLVLCVGYAFIQITGVERGYWILLTSLFVCQPNYNATRRRLALRIGGTLAGIAIGLPVLWLVPSIEGQLVLIVLTGVLFFAFRQVQYAQATLFITLLVLLCFNLLGEGFEVALPRIVDTLLGCGLAWLAVAFVWPDWRFRMISAVADRTLNANCRYLDAIMEQYHQGKDNRLDYRVARRDAHNADAELASVVSNMSSELKLQQPLRENAFRLLCLNHSFLSYISALGAHREKLSDSELLKMLDDAVCFVEDVLQIESVTDAQALEMQQQLILRLSALKNSPEVQAPLVMQQLGLLIALLPEIARLRRTLSSD</sequence>
<feature type="transmembrane region" description="Helical" evidence="7">
    <location>
        <begin position="145"/>
        <end position="164"/>
    </location>
</feature>
<comment type="subcellular location">
    <subcellularLocation>
        <location evidence="1">Cell membrane</location>
        <topology evidence="1">Multi-pass membrane protein</topology>
    </subcellularLocation>
</comment>
<dbReference type="PANTHER" id="PTHR30509:SF8">
    <property type="entry name" value="INNER MEMBRANE PROTEIN YCCS"/>
    <property type="match status" value="1"/>
</dbReference>
<reference evidence="10 11" key="1">
    <citation type="journal article" date="2017" name="Antonie Van Leeuwenhoek">
        <title>Phylogenomic resolution of the bacterial genus Pantoea and its relationship with Erwinia and Tatumella.</title>
        <authorList>
            <person name="Palmer M."/>
            <person name="Steenkamp E.T."/>
            <person name="Coetzee M.P."/>
            <person name="Chan W.Y."/>
            <person name="van Zyl E."/>
            <person name="De Maayer P."/>
            <person name="Coutinho T.A."/>
            <person name="Blom J."/>
            <person name="Smits T.H."/>
            <person name="Duffy B."/>
            <person name="Venter S.N."/>
        </authorList>
    </citation>
    <scope>NUCLEOTIDE SEQUENCE [LARGE SCALE GENOMIC DNA]</scope>
    <source>
        <strain evidence="10 11">LMG 26275</strain>
    </source>
</reference>
<keyword evidence="2" id="KW-1003">Cell membrane</keyword>
<feature type="transmembrane region" description="Helical" evidence="7">
    <location>
        <begin position="487"/>
        <end position="506"/>
    </location>
</feature>
<keyword evidence="3 7" id="KW-0812">Transmembrane</keyword>
<feature type="transmembrane region" description="Helical" evidence="7">
    <location>
        <begin position="67"/>
        <end position="84"/>
    </location>
</feature>
<evidence type="ECO:0000256" key="4">
    <source>
        <dbReference type="ARBA" id="ARBA00022989"/>
    </source>
</evidence>
<comment type="caution">
    <text evidence="10">The sequence shown here is derived from an EMBL/GenBank/DDBJ whole genome shotgun (WGS) entry which is preliminary data.</text>
</comment>
<dbReference type="InterPro" id="IPR010019">
    <property type="entry name" value="Integral_membrane_YccS"/>
</dbReference>
<feature type="domain" description="Integral membrane bound transporter" evidence="9">
    <location>
        <begin position="408"/>
        <end position="529"/>
    </location>
</feature>
<feature type="transmembrane region" description="Helical" evidence="7">
    <location>
        <begin position="43"/>
        <end position="60"/>
    </location>
</feature>
<dbReference type="OrthoDB" id="8670769at2"/>
<gene>
    <name evidence="10" type="ORF">HA51_11565</name>
</gene>
<dbReference type="NCBIfam" id="TIGR01666">
    <property type="entry name" value="YCCS"/>
    <property type="match status" value="1"/>
</dbReference>
<accession>A0A1X1CXX8</accession>
<evidence type="ECO:0000259" key="9">
    <source>
        <dbReference type="Pfam" id="PF13515"/>
    </source>
</evidence>
<dbReference type="eggNOG" id="COG1289">
    <property type="taxonomic scope" value="Bacteria"/>
</dbReference>
<dbReference type="Proteomes" id="UP000193558">
    <property type="component" value="Unassembled WGS sequence"/>
</dbReference>
<dbReference type="Pfam" id="PF12805">
    <property type="entry name" value="FUSC-like"/>
    <property type="match status" value="1"/>
</dbReference>
<feature type="transmembrane region" description="Helical" evidence="7">
    <location>
        <begin position="441"/>
        <end position="459"/>
    </location>
</feature>
<keyword evidence="5 7" id="KW-0472">Membrane</keyword>
<dbReference type="EMBL" id="MLFR01000010">
    <property type="protein sequence ID" value="ORM69217.1"/>
    <property type="molecule type" value="Genomic_DNA"/>
</dbReference>
<dbReference type="InterPro" id="IPR010020">
    <property type="entry name" value="Integral_membrane_YCCS_YHJK"/>
</dbReference>
<proteinExistence type="inferred from homology"/>
<feature type="transmembrane region" description="Helical" evidence="7">
    <location>
        <begin position="118"/>
        <end position="139"/>
    </location>
</feature>
<dbReference type="InterPro" id="IPR032692">
    <property type="entry name" value="YccS_N"/>
</dbReference>
<protein>
    <submittedName>
        <fullName evidence="10">TIGR01666 family membrane protein</fullName>
    </submittedName>
</protein>
<feature type="transmembrane region" description="Helical" evidence="7">
    <location>
        <begin position="512"/>
        <end position="534"/>
    </location>
</feature>
<dbReference type="STRING" id="1076550.LH22_15345"/>
<dbReference type="Pfam" id="PF13515">
    <property type="entry name" value="FUSC_2"/>
    <property type="match status" value="1"/>
</dbReference>
<dbReference type="InterPro" id="IPR049453">
    <property type="entry name" value="Memb_transporter_dom"/>
</dbReference>
<feature type="transmembrane region" description="Helical" evidence="7">
    <location>
        <begin position="20"/>
        <end position="37"/>
    </location>
</feature>
<dbReference type="GO" id="GO:0005886">
    <property type="term" value="C:plasma membrane"/>
    <property type="evidence" value="ECO:0007669"/>
    <property type="project" value="UniProtKB-SubCell"/>
</dbReference>
<dbReference type="NCBIfam" id="TIGR01667">
    <property type="entry name" value="YCCS_YHFK"/>
    <property type="match status" value="1"/>
</dbReference>
<evidence type="ECO:0000256" key="2">
    <source>
        <dbReference type="ARBA" id="ARBA00022475"/>
    </source>
</evidence>
<dbReference type="PANTHER" id="PTHR30509">
    <property type="entry name" value="P-HYDROXYBENZOIC ACID EFFLUX PUMP SUBUNIT-RELATED"/>
    <property type="match status" value="1"/>
</dbReference>
<evidence type="ECO:0000256" key="1">
    <source>
        <dbReference type="ARBA" id="ARBA00004651"/>
    </source>
</evidence>
<feature type="transmembrane region" description="Helical" evidence="7">
    <location>
        <begin position="90"/>
        <end position="111"/>
    </location>
</feature>
<keyword evidence="4 7" id="KW-1133">Transmembrane helix</keyword>
<comment type="similarity">
    <text evidence="6">Belongs to the YccS/YhfK family.</text>
</comment>
<organism evidence="10 11">
    <name type="scientific">Pantoea rwandensis</name>
    <dbReference type="NCBI Taxonomy" id="1076550"/>
    <lineage>
        <taxon>Bacteria</taxon>
        <taxon>Pseudomonadati</taxon>
        <taxon>Pseudomonadota</taxon>
        <taxon>Gammaproteobacteria</taxon>
        <taxon>Enterobacterales</taxon>
        <taxon>Erwiniaceae</taxon>
        <taxon>Pantoea</taxon>
    </lineage>
</organism>
<dbReference type="AlphaFoldDB" id="A0A1X1CXX8"/>
<evidence type="ECO:0000256" key="5">
    <source>
        <dbReference type="ARBA" id="ARBA00023136"/>
    </source>
</evidence>
<evidence type="ECO:0000256" key="6">
    <source>
        <dbReference type="ARBA" id="ARBA00043993"/>
    </source>
</evidence>
<evidence type="ECO:0000313" key="11">
    <source>
        <dbReference type="Proteomes" id="UP000193558"/>
    </source>
</evidence>
<evidence type="ECO:0000256" key="7">
    <source>
        <dbReference type="SAM" id="Phobius"/>
    </source>
</evidence>
<dbReference type="RefSeq" id="WP_084934679.1">
    <property type="nucleotide sequence ID" value="NZ_MLFR01000010.1"/>
</dbReference>
<feature type="transmembrane region" description="Helical" evidence="7">
    <location>
        <begin position="465"/>
        <end position="482"/>
    </location>
</feature>
<name>A0A1X1CXX8_9GAMM</name>
<feature type="domain" description="Integral membrane protein YccS N-terminal" evidence="8">
    <location>
        <begin position="69"/>
        <end position="348"/>
    </location>
</feature>
<evidence type="ECO:0000313" key="10">
    <source>
        <dbReference type="EMBL" id="ORM69217.1"/>
    </source>
</evidence>
<evidence type="ECO:0000259" key="8">
    <source>
        <dbReference type="Pfam" id="PF12805"/>
    </source>
</evidence>
<evidence type="ECO:0000256" key="3">
    <source>
        <dbReference type="ARBA" id="ARBA00022692"/>
    </source>
</evidence>